<evidence type="ECO:0000256" key="2">
    <source>
        <dbReference type="ARBA" id="ARBA00023008"/>
    </source>
</evidence>
<dbReference type="PROSITE" id="PS51352">
    <property type="entry name" value="THIOREDOXIN_2"/>
    <property type="match status" value="1"/>
</dbReference>
<dbReference type="Gene3D" id="3.40.30.10">
    <property type="entry name" value="Glutaredoxin"/>
    <property type="match status" value="1"/>
</dbReference>
<proteinExistence type="inferred from homology"/>
<organism evidence="5 6">
    <name type="scientific">Thermaerobacter composti</name>
    <dbReference type="NCBI Taxonomy" id="554949"/>
    <lineage>
        <taxon>Bacteria</taxon>
        <taxon>Bacillati</taxon>
        <taxon>Bacillota</taxon>
        <taxon>Clostridia</taxon>
        <taxon>Eubacteriales</taxon>
        <taxon>Clostridiales Family XVII. Incertae Sedis</taxon>
        <taxon>Thermaerobacter</taxon>
    </lineage>
</organism>
<dbReference type="PANTHER" id="PTHR12151:SF25">
    <property type="entry name" value="LINALOOL DEHYDRATASE_ISOMERASE DOMAIN-CONTAINING PROTEIN"/>
    <property type="match status" value="1"/>
</dbReference>
<accession>A0ABZ0QQ22</accession>
<gene>
    <name evidence="5" type="ORF">Q5761_02650</name>
</gene>
<evidence type="ECO:0000256" key="1">
    <source>
        <dbReference type="ARBA" id="ARBA00010996"/>
    </source>
</evidence>
<dbReference type="InterPro" id="IPR013766">
    <property type="entry name" value="Thioredoxin_domain"/>
</dbReference>
<feature type="domain" description="Thioredoxin" evidence="4">
    <location>
        <begin position="61"/>
        <end position="224"/>
    </location>
</feature>
<evidence type="ECO:0000259" key="4">
    <source>
        <dbReference type="PROSITE" id="PS51352"/>
    </source>
</evidence>
<dbReference type="Proteomes" id="UP001304683">
    <property type="component" value="Chromosome"/>
</dbReference>
<dbReference type="InterPro" id="IPR003782">
    <property type="entry name" value="SCO1/SenC"/>
</dbReference>
<evidence type="ECO:0000313" key="5">
    <source>
        <dbReference type="EMBL" id="WPD19588.1"/>
    </source>
</evidence>
<feature type="region of interest" description="Disordered" evidence="3">
    <location>
        <begin position="30"/>
        <end position="60"/>
    </location>
</feature>
<dbReference type="Pfam" id="PF02630">
    <property type="entry name" value="SCO1-SenC"/>
    <property type="match status" value="1"/>
</dbReference>
<sequence>MRRRWWLALAGLAVVAVVALVVLQTGAGWDPRPNGPATPAPEPAAGSGDSKGEGGFRGMTLLDPQPAPDFALPAADGSTFRLADQRGKIVLLFFGYTYCPDVCPATLAVWRELADRLQDDADSVRMVFVTVDPERDTPERLREHLPQFGRHIVGLTGTREQLRPVWDAYGVKPERIELPESSMKYAVAHPAQVYLIDQEGRQRLLYPLGFTAEDIEADIRLLLAQGN</sequence>
<keyword evidence="6" id="KW-1185">Reference proteome</keyword>
<name>A0ABZ0QQ22_9FIRM</name>
<reference evidence="5 6" key="1">
    <citation type="submission" date="2023-08" db="EMBL/GenBank/DDBJ databases">
        <title>Genome sequence of Thermaerobacter compostii strain Ins1, a spore-forming filamentous bacterium isolated from a deep geothermal reservoir.</title>
        <authorList>
            <person name="Bregnard D."/>
            <person name="Gonzalez D."/>
            <person name="Junier P."/>
        </authorList>
    </citation>
    <scope>NUCLEOTIDE SEQUENCE [LARGE SCALE GENOMIC DNA]</scope>
    <source>
        <strain evidence="5 6">Ins1</strain>
    </source>
</reference>
<protein>
    <submittedName>
        <fullName evidence="5">SCO family protein</fullName>
    </submittedName>
</protein>
<evidence type="ECO:0000313" key="6">
    <source>
        <dbReference type="Proteomes" id="UP001304683"/>
    </source>
</evidence>
<dbReference type="InterPro" id="IPR036249">
    <property type="entry name" value="Thioredoxin-like_sf"/>
</dbReference>
<dbReference type="CDD" id="cd02968">
    <property type="entry name" value="SCO"/>
    <property type="match status" value="1"/>
</dbReference>
<comment type="similarity">
    <text evidence="1">Belongs to the SCO1/2 family.</text>
</comment>
<feature type="compositionally biased region" description="Pro residues" evidence="3">
    <location>
        <begin position="33"/>
        <end position="42"/>
    </location>
</feature>
<dbReference type="PANTHER" id="PTHR12151">
    <property type="entry name" value="ELECTRON TRANSPORT PROTIN SCO1/SENC FAMILY MEMBER"/>
    <property type="match status" value="1"/>
</dbReference>
<dbReference type="SUPFAM" id="SSF52833">
    <property type="entry name" value="Thioredoxin-like"/>
    <property type="match status" value="1"/>
</dbReference>
<dbReference type="RefSeq" id="WP_167758862.1">
    <property type="nucleotide sequence ID" value="NZ_CP132508.1"/>
</dbReference>
<dbReference type="EMBL" id="CP132508">
    <property type="protein sequence ID" value="WPD19588.1"/>
    <property type="molecule type" value="Genomic_DNA"/>
</dbReference>
<evidence type="ECO:0000256" key="3">
    <source>
        <dbReference type="SAM" id="MobiDB-lite"/>
    </source>
</evidence>
<keyword evidence="2" id="KW-0186">Copper</keyword>